<sequence length="238" mass="27191">MLEPFILSAIDYLVGSDKRLKNKRGAPIVSRADILPIVGYMLRIPNRKCKQLTLILDTILKSTHISKPSKESILVIFVELKRDWENDCYNIVRELAALFEYKTPTAINSISFAEEDLNSDPTQEPAADDSSTKIENEITRFKNFSVETYCVWTRTNVTIQKCVEFMDSHSFPILAKVLRIAFTTPAGTGNLERFFSTLKYIFTSERARISEETLSKEFVMHGRALHNDFLQSLKKAAQ</sequence>
<evidence type="ECO:0000259" key="1">
    <source>
        <dbReference type="Pfam" id="PF05699"/>
    </source>
</evidence>
<dbReference type="Pfam" id="PF05699">
    <property type="entry name" value="Dimer_Tnp_hAT"/>
    <property type="match status" value="1"/>
</dbReference>
<organism evidence="2">
    <name type="scientific">Oikopleura dioica</name>
    <name type="common">Tunicate</name>
    <dbReference type="NCBI Taxonomy" id="34765"/>
    <lineage>
        <taxon>Eukaryota</taxon>
        <taxon>Metazoa</taxon>
        <taxon>Chordata</taxon>
        <taxon>Tunicata</taxon>
        <taxon>Appendicularia</taxon>
        <taxon>Copelata</taxon>
        <taxon>Oikopleuridae</taxon>
        <taxon>Oikopleura</taxon>
    </lineage>
</organism>
<gene>
    <name evidence="2" type="ORF">GSOID_T00015498001</name>
</gene>
<dbReference type="GO" id="GO:0046983">
    <property type="term" value="F:protein dimerization activity"/>
    <property type="evidence" value="ECO:0007669"/>
    <property type="project" value="InterPro"/>
</dbReference>
<keyword evidence="3" id="KW-1185">Reference proteome</keyword>
<dbReference type="InParanoid" id="E4XMV1"/>
<dbReference type="EMBL" id="FN653080">
    <property type="protein sequence ID" value="CBY11247.1"/>
    <property type="molecule type" value="Genomic_DNA"/>
</dbReference>
<name>E4XMV1_OIKDI</name>
<evidence type="ECO:0000313" key="2">
    <source>
        <dbReference type="EMBL" id="CBY11247.1"/>
    </source>
</evidence>
<dbReference type="InterPro" id="IPR012337">
    <property type="entry name" value="RNaseH-like_sf"/>
</dbReference>
<protein>
    <recommendedName>
        <fullName evidence="1">HAT C-terminal dimerisation domain-containing protein</fullName>
    </recommendedName>
</protein>
<dbReference type="AlphaFoldDB" id="E4XMV1"/>
<dbReference type="InterPro" id="IPR008906">
    <property type="entry name" value="HATC_C_dom"/>
</dbReference>
<accession>E4XMV1</accession>
<dbReference type="Proteomes" id="UP000001307">
    <property type="component" value="Unassembled WGS sequence"/>
</dbReference>
<feature type="domain" description="HAT C-terminal dimerisation" evidence="1">
    <location>
        <begin position="168"/>
        <end position="216"/>
    </location>
</feature>
<dbReference type="SUPFAM" id="SSF53098">
    <property type="entry name" value="Ribonuclease H-like"/>
    <property type="match status" value="1"/>
</dbReference>
<evidence type="ECO:0000313" key="3">
    <source>
        <dbReference type="Proteomes" id="UP000001307"/>
    </source>
</evidence>
<proteinExistence type="predicted"/>
<reference evidence="2" key="1">
    <citation type="journal article" date="2010" name="Science">
        <title>Plasticity of animal genome architecture unmasked by rapid evolution of a pelagic tunicate.</title>
        <authorList>
            <person name="Denoeud F."/>
            <person name="Henriet S."/>
            <person name="Mungpakdee S."/>
            <person name="Aury J.M."/>
            <person name="Da Silva C."/>
            <person name="Brinkmann H."/>
            <person name="Mikhaleva J."/>
            <person name="Olsen L.C."/>
            <person name="Jubin C."/>
            <person name="Canestro C."/>
            <person name="Bouquet J.M."/>
            <person name="Danks G."/>
            <person name="Poulain J."/>
            <person name="Campsteijn C."/>
            <person name="Adamski M."/>
            <person name="Cross I."/>
            <person name="Yadetie F."/>
            <person name="Muffato M."/>
            <person name="Louis A."/>
            <person name="Butcher S."/>
            <person name="Tsagkogeorga G."/>
            <person name="Konrad A."/>
            <person name="Singh S."/>
            <person name="Jensen M.F."/>
            <person name="Cong E.H."/>
            <person name="Eikeseth-Otteraa H."/>
            <person name="Noel B."/>
            <person name="Anthouard V."/>
            <person name="Porcel B.M."/>
            <person name="Kachouri-Lafond R."/>
            <person name="Nishino A."/>
            <person name="Ugolini M."/>
            <person name="Chourrout P."/>
            <person name="Nishida H."/>
            <person name="Aasland R."/>
            <person name="Huzurbazar S."/>
            <person name="Westhof E."/>
            <person name="Delsuc F."/>
            <person name="Lehrach H."/>
            <person name="Reinhardt R."/>
            <person name="Weissenbach J."/>
            <person name="Roy S.W."/>
            <person name="Artiguenave F."/>
            <person name="Postlethwait J.H."/>
            <person name="Manak J.R."/>
            <person name="Thompson E.M."/>
            <person name="Jaillon O."/>
            <person name="Du Pasquier L."/>
            <person name="Boudinot P."/>
            <person name="Liberles D.A."/>
            <person name="Volff J.N."/>
            <person name="Philippe H."/>
            <person name="Lenhard B."/>
            <person name="Roest Crollius H."/>
            <person name="Wincker P."/>
            <person name="Chourrout D."/>
        </authorList>
    </citation>
    <scope>NUCLEOTIDE SEQUENCE [LARGE SCALE GENOMIC DNA]</scope>
</reference>